<dbReference type="SUPFAM" id="SSF53756">
    <property type="entry name" value="UDP-Glycosyltransferase/glycogen phosphorylase"/>
    <property type="match status" value="1"/>
</dbReference>
<sequence length="339" mass="38945">MSKTLILTMGYASVKNVAEDIASVVGSATVDVEPTLYVNNVNKFDRLIVFVPFTPPLLNNYLLVYNYFQGEKYFYTTVDGKPVLQATNEYIARNIKYIPNSQFSAENLKSVGLDVDIPVFHGINFDIVKKAEQLVPKLRQKLDLDFPDSVKIGVVTGMTKRKNIDLFVETTRYLNEKMPDVAKNVHFFVISHADFQKLEVPQNVHFVAQFGYQSRERVFAFYGSMDYVFVPSGCEGFGLPVLESMAMGTPVIHMAIPPFTEFTSWQWNFLFKDDDVEEYYDKDHGQIWKIHRFTPENGALAIATAVMATDREERSRHLKDLAKKYDIKFLYKRFLEGLE</sequence>
<dbReference type="InterPro" id="IPR050194">
    <property type="entry name" value="Glycosyltransferase_grp1"/>
</dbReference>
<dbReference type="Gene3D" id="3.40.50.2000">
    <property type="entry name" value="Glycogen Phosphorylase B"/>
    <property type="match status" value="1"/>
</dbReference>
<dbReference type="Pfam" id="PF13692">
    <property type="entry name" value="Glyco_trans_1_4"/>
    <property type="match status" value="1"/>
</dbReference>
<reference evidence="1 2" key="1">
    <citation type="journal article" date="2015" name="Environ. Microbiol.">
        <title>Novel viral genomes identified from six metagenomes reveal wide distribution of archaeal viruses and high viral diversity in terrestrial hot springs.</title>
        <authorList>
            <person name="Gudbergsdottir S.R."/>
            <person name="Menzel P."/>
            <person name="Krogh A."/>
            <person name="Young M."/>
            <person name="Peng X."/>
        </authorList>
    </citation>
    <scope>NUCLEOTIDE SEQUENCE [LARGE SCALE GENOMIC DNA]</scope>
    <source>
        <strain evidence="1 2">ARV2</strain>
    </source>
</reference>
<dbReference type="EMBL" id="KP282675">
    <property type="protein sequence ID" value="ALG96885.1"/>
    <property type="molecule type" value="Genomic_DNA"/>
</dbReference>
<proteinExistence type="predicted"/>
<accession>A0A0N9NWF3</accession>
<evidence type="ECO:0000313" key="2">
    <source>
        <dbReference type="Proteomes" id="UP000202190"/>
    </source>
</evidence>
<dbReference type="Proteomes" id="UP000202190">
    <property type="component" value="Segment"/>
</dbReference>
<evidence type="ECO:0000313" key="1">
    <source>
        <dbReference type="EMBL" id="ALG96885.1"/>
    </source>
</evidence>
<organism evidence="1 2">
    <name type="scientific">Acidianus rod-shaped virus 2</name>
    <dbReference type="NCBI Taxonomy" id="1732175"/>
    <lineage>
        <taxon>Viruses</taxon>
        <taxon>Adnaviria</taxon>
        <taxon>Zilligvirae</taxon>
        <taxon>Taleaviricota</taxon>
        <taxon>Tokiviricetes</taxon>
        <taxon>Ligamenvirales</taxon>
        <taxon>Rudiviridae</taxon>
        <taxon>Hoswirudivirus</taxon>
        <taxon>Hoswirudivirus pozzuoliense</taxon>
        <taxon>Hoswirudivirus ARV2</taxon>
    </lineage>
</organism>
<evidence type="ECO:0008006" key="3">
    <source>
        <dbReference type="Google" id="ProtNLM"/>
    </source>
</evidence>
<dbReference type="PANTHER" id="PTHR45947:SF3">
    <property type="entry name" value="SULFOQUINOVOSYL TRANSFERASE SQD2"/>
    <property type="match status" value="1"/>
</dbReference>
<protein>
    <recommendedName>
        <fullName evidence="3">Glycosyltransferase</fullName>
    </recommendedName>
</protein>
<dbReference type="CDD" id="cd03801">
    <property type="entry name" value="GT4_PimA-like"/>
    <property type="match status" value="1"/>
</dbReference>
<dbReference type="GO" id="GO:0016757">
    <property type="term" value="F:glycosyltransferase activity"/>
    <property type="evidence" value="ECO:0007669"/>
    <property type="project" value="TreeGrafter"/>
</dbReference>
<dbReference type="PANTHER" id="PTHR45947">
    <property type="entry name" value="SULFOQUINOVOSYL TRANSFERASE SQD2"/>
    <property type="match status" value="1"/>
</dbReference>
<name>A0A0N9NWF3_9VIRU</name>
<keyword evidence="2" id="KW-1185">Reference proteome</keyword>
<dbReference type="OrthoDB" id="4120at10239"/>
<dbReference type="RefSeq" id="YP_009230226.1">
    <property type="nucleotide sequence ID" value="NC_029314.1"/>
</dbReference>
<dbReference type="KEGG" id="vg:26887636"/>
<dbReference type="GeneID" id="26887636"/>